<dbReference type="EMBL" id="KZ110596">
    <property type="protein sequence ID" value="OSX63049.1"/>
    <property type="molecule type" value="Genomic_DNA"/>
</dbReference>
<proteinExistence type="predicted"/>
<protein>
    <submittedName>
        <fullName evidence="1">Uncharacterized protein</fullName>
    </submittedName>
</protein>
<name>A0A1X6N342_9APHY</name>
<reference evidence="1 2" key="1">
    <citation type="submission" date="2017-04" db="EMBL/GenBank/DDBJ databases">
        <title>Genome Sequence of the Model Brown-Rot Fungus Postia placenta SB12.</title>
        <authorList>
            <consortium name="DOE Joint Genome Institute"/>
            <person name="Gaskell J."/>
            <person name="Kersten P."/>
            <person name="Larrondo L.F."/>
            <person name="Canessa P."/>
            <person name="Martinez D."/>
            <person name="Hibbett D."/>
            <person name="Schmoll M."/>
            <person name="Kubicek C.P."/>
            <person name="Martinez A.T."/>
            <person name="Yadav J."/>
            <person name="Master E."/>
            <person name="Magnuson J.K."/>
            <person name="James T."/>
            <person name="Yaver D."/>
            <person name="Berka R."/>
            <person name="Labutti K."/>
            <person name="Lipzen A."/>
            <person name="Aerts A."/>
            <person name="Barry K."/>
            <person name="Henrissat B."/>
            <person name="Blanchette R."/>
            <person name="Grigoriev I."/>
            <person name="Cullen D."/>
        </authorList>
    </citation>
    <scope>NUCLEOTIDE SEQUENCE [LARGE SCALE GENOMIC DNA]</scope>
    <source>
        <strain evidence="1 2">MAD-698-R-SB12</strain>
    </source>
</reference>
<sequence>MLTMTAVVICHSETGSSGSPWRMLMQSFACHSVMVAHRRVLTATRTTYPFLPRQNVHLRRSRPRAWMRVLQGPRLPYRRTHCDTQYGALSGTHDARKDEK</sequence>
<accession>A0A1X6N342</accession>
<evidence type="ECO:0000313" key="1">
    <source>
        <dbReference type="EMBL" id="OSX63049.1"/>
    </source>
</evidence>
<organism evidence="1 2">
    <name type="scientific">Postia placenta MAD-698-R-SB12</name>
    <dbReference type="NCBI Taxonomy" id="670580"/>
    <lineage>
        <taxon>Eukaryota</taxon>
        <taxon>Fungi</taxon>
        <taxon>Dikarya</taxon>
        <taxon>Basidiomycota</taxon>
        <taxon>Agaricomycotina</taxon>
        <taxon>Agaricomycetes</taxon>
        <taxon>Polyporales</taxon>
        <taxon>Adustoporiaceae</taxon>
        <taxon>Rhodonia</taxon>
    </lineage>
</organism>
<dbReference type="RefSeq" id="XP_024339843.1">
    <property type="nucleotide sequence ID" value="XM_024482029.1"/>
</dbReference>
<gene>
    <name evidence="1" type="ORF">POSPLADRAFT_1065996</name>
</gene>
<dbReference type="GeneID" id="36326979"/>
<evidence type="ECO:0000313" key="2">
    <source>
        <dbReference type="Proteomes" id="UP000194127"/>
    </source>
</evidence>
<dbReference type="AlphaFoldDB" id="A0A1X6N342"/>
<keyword evidence="2" id="KW-1185">Reference proteome</keyword>
<dbReference type="Proteomes" id="UP000194127">
    <property type="component" value="Unassembled WGS sequence"/>
</dbReference>